<dbReference type="STRING" id="1266370.NITGR_710024"/>
<name>M1Z0J5_NITG3</name>
<dbReference type="RefSeq" id="WP_005010268.1">
    <property type="nucleotide sequence ID" value="NZ_HG422173.1"/>
</dbReference>
<keyword evidence="4" id="KW-1185">Reference proteome</keyword>
<comment type="caution">
    <text evidence="3">The sequence shown here is derived from an EMBL/GenBank/DDBJ whole genome shotgun (WGS) entry which is preliminary data.</text>
</comment>
<keyword evidence="1" id="KW-0472">Membrane</keyword>
<evidence type="ECO:0000256" key="1">
    <source>
        <dbReference type="SAM" id="Phobius"/>
    </source>
</evidence>
<dbReference type="EMBL" id="CAQJ01000079">
    <property type="protein sequence ID" value="CCQ91502.1"/>
    <property type="molecule type" value="Genomic_DNA"/>
</dbReference>
<protein>
    <recommendedName>
        <fullName evidence="2">Ancillary SecYEG translocon subunit/Cell division coordinator CpoB TPR domain-containing protein</fullName>
    </recommendedName>
</protein>
<dbReference type="InterPro" id="IPR018704">
    <property type="entry name" value="SecYEG/CpoB_TPR"/>
</dbReference>
<dbReference type="InParanoid" id="M1Z0J5"/>
<dbReference type="InterPro" id="IPR011990">
    <property type="entry name" value="TPR-like_helical_dom_sf"/>
</dbReference>
<reference evidence="3 4" key="1">
    <citation type="journal article" date="2013" name="Front. Microbiol.">
        <title>The genome of Nitrospina gracilis illuminates the metabolism and evolution of the major marine nitrite oxidizer.</title>
        <authorList>
            <person name="Luecker S."/>
            <person name="Nowka B."/>
            <person name="Rattei T."/>
            <person name="Spieck E."/>
            <person name="and Daims H."/>
        </authorList>
    </citation>
    <scope>NUCLEOTIDE SEQUENCE [LARGE SCALE GENOMIC DNA]</scope>
    <source>
        <strain evidence="3 4">3/211</strain>
    </source>
</reference>
<dbReference type="Pfam" id="PF09976">
    <property type="entry name" value="TPR_21"/>
    <property type="match status" value="1"/>
</dbReference>
<feature type="transmembrane region" description="Helical" evidence="1">
    <location>
        <begin position="34"/>
        <end position="53"/>
    </location>
</feature>
<organism evidence="3 4">
    <name type="scientific">Nitrospina gracilis (strain 3/211)</name>
    <dbReference type="NCBI Taxonomy" id="1266370"/>
    <lineage>
        <taxon>Bacteria</taxon>
        <taxon>Pseudomonadati</taxon>
        <taxon>Nitrospinota/Tectimicrobiota group</taxon>
        <taxon>Nitrospinota</taxon>
        <taxon>Nitrospinia</taxon>
        <taxon>Nitrospinales</taxon>
        <taxon>Nitrospinaceae</taxon>
        <taxon>Nitrospina</taxon>
    </lineage>
</organism>
<dbReference type="Proteomes" id="UP000011704">
    <property type="component" value="Unassembled WGS sequence"/>
</dbReference>
<accession>M1Z0J5</accession>
<sequence>MAQQHKLTKKDLKEPDSLQRFGGRMVAFLDANRALVFGIVGLVLALLVGSWLWTESEHRKWQEMEKLYFEMEKLQKRQQTEPDENVTSQMQALLKEFSDGPQKIRAQLLMAETFFEKSDYDSAIQEYTLVMQQARRNSLNYVLAQKGLAYAHEAKKDFQKAVEIYKSIIDSSSDFPLFYIHMGLVRCYEALNDPQNANLMLREMKNKFPSHPDLEKVDRKLRQLE</sequence>
<dbReference type="Gene3D" id="1.25.40.10">
    <property type="entry name" value="Tetratricopeptide repeat domain"/>
    <property type="match status" value="2"/>
</dbReference>
<evidence type="ECO:0000313" key="4">
    <source>
        <dbReference type="Proteomes" id="UP000011704"/>
    </source>
</evidence>
<dbReference type="OrthoDB" id="5430072at2"/>
<keyword evidence="1" id="KW-0812">Transmembrane</keyword>
<dbReference type="HOGENOM" id="CLU_1228847_0_0_0"/>
<dbReference type="InterPro" id="IPR019734">
    <property type="entry name" value="TPR_rpt"/>
</dbReference>
<evidence type="ECO:0000259" key="2">
    <source>
        <dbReference type="Pfam" id="PF09976"/>
    </source>
</evidence>
<dbReference type="SUPFAM" id="SSF48452">
    <property type="entry name" value="TPR-like"/>
    <property type="match status" value="1"/>
</dbReference>
<proteinExistence type="predicted"/>
<keyword evidence="1" id="KW-1133">Transmembrane helix</keyword>
<feature type="domain" description="Ancillary SecYEG translocon subunit/Cell division coordinator CpoB TPR" evidence="2">
    <location>
        <begin position="28"/>
        <end position="166"/>
    </location>
</feature>
<evidence type="ECO:0000313" key="3">
    <source>
        <dbReference type="EMBL" id="CCQ91502.1"/>
    </source>
</evidence>
<dbReference type="AlphaFoldDB" id="M1Z0J5"/>
<gene>
    <name evidence="3" type="ORF">NITGR_710024</name>
</gene>
<dbReference type="SMART" id="SM00028">
    <property type="entry name" value="TPR"/>
    <property type="match status" value="2"/>
</dbReference>